<dbReference type="InterPro" id="IPR024775">
    <property type="entry name" value="DinB-like"/>
</dbReference>
<dbReference type="EMBL" id="BMOE01000011">
    <property type="protein sequence ID" value="GGJ83196.1"/>
    <property type="molecule type" value="Genomic_DNA"/>
</dbReference>
<proteinExistence type="predicted"/>
<evidence type="ECO:0000259" key="1">
    <source>
        <dbReference type="Pfam" id="PF12867"/>
    </source>
</evidence>
<dbReference type="Gene3D" id="1.20.120.450">
    <property type="entry name" value="dinb family like domain"/>
    <property type="match status" value="1"/>
</dbReference>
<evidence type="ECO:0000313" key="3">
    <source>
        <dbReference type="Proteomes" id="UP000635726"/>
    </source>
</evidence>
<sequence>MPGRSRLYTRGMTDARFPVGPQPQVQSLTPEERLVGLEALRALPGEFRAALSGLTDAQLDTPYREGGWTVRQVAHHVPDSHLNAYVRTRLALSEDAPVIRPYDQDAWAALPDVAGDVADSLDLLSALHSRWVRLLSVLPPEGWARTFVHPEYGRVYTLDGMLASYAWHGRHHAAQVLGLRERRGW</sequence>
<name>A0A917PLX3_9DEIO</name>
<dbReference type="NCBIfam" id="NF009807">
    <property type="entry name" value="PRK13291.1"/>
    <property type="match status" value="1"/>
</dbReference>
<dbReference type="SUPFAM" id="SSF109854">
    <property type="entry name" value="DinB/YfiT-like putative metalloenzymes"/>
    <property type="match status" value="1"/>
</dbReference>
<reference evidence="2" key="1">
    <citation type="journal article" date="2014" name="Int. J. Syst. Evol. Microbiol.">
        <title>Complete genome sequence of Corynebacterium casei LMG S-19264T (=DSM 44701T), isolated from a smear-ripened cheese.</title>
        <authorList>
            <consortium name="US DOE Joint Genome Institute (JGI-PGF)"/>
            <person name="Walter F."/>
            <person name="Albersmeier A."/>
            <person name="Kalinowski J."/>
            <person name="Ruckert C."/>
        </authorList>
    </citation>
    <scope>NUCLEOTIDE SEQUENCE</scope>
    <source>
        <strain evidence="2">JCM 14371</strain>
    </source>
</reference>
<feature type="domain" description="DinB-like" evidence="1">
    <location>
        <begin position="40"/>
        <end position="176"/>
    </location>
</feature>
<organism evidence="2 3">
    <name type="scientific">Deinococcus aquiradiocola</name>
    <dbReference type="NCBI Taxonomy" id="393059"/>
    <lineage>
        <taxon>Bacteria</taxon>
        <taxon>Thermotogati</taxon>
        <taxon>Deinococcota</taxon>
        <taxon>Deinococci</taxon>
        <taxon>Deinococcales</taxon>
        <taxon>Deinococcaceae</taxon>
        <taxon>Deinococcus</taxon>
    </lineage>
</organism>
<keyword evidence="2" id="KW-0378">Hydrolase</keyword>
<evidence type="ECO:0000313" key="2">
    <source>
        <dbReference type="EMBL" id="GGJ83196.1"/>
    </source>
</evidence>
<dbReference type="GO" id="GO:0016787">
    <property type="term" value="F:hydrolase activity"/>
    <property type="evidence" value="ECO:0007669"/>
    <property type="project" value="UniProtKB-KW"/>
</dbReference>
<reference evidence="2" key="2">
    <citation type="submission" date="2020-09" db="EMBL/GenBank/DDBJ databases">
        <authorList>
            <person name="Sun Q."/>
            <person name="Ohkuma M."/>
        </authorList>
    </citation>
    <scope>NUCLEOTIDE SEQUENCE</scope>
    <source>
        <strain evidence="2">JCM 14371</strain>
    </source>
</reference>
<dbReference type="AlphaFoldDB" id="A0A917PLX3"/>
<comment type="caution">
    <text evidence="2">The sequence shown here is derived from an EMBL/GenBank/DDBJ whole genome shotgun (WGS) entry which is preliminary data.</text>
</comment>
<dbReference type="Pfam" id="PF12867">
    <property type="entry name" value="DinB_2"/>
    <property type="match status" value="1"/>
</dbReference>
<protein>
    <submittedName>
        <fullName evidence="2">Metal-dependent hydrolase</fullName>
    </submittedName>
</protein>
<gene>
    <name evidence="2" type="ORF">GCM10008939_28830</name>
</gene>
<accession>A0A917PLX3</accession>
<dbReference type="Proteomes" id="UP000635726">
    <property type="component" value="Unassembled WGS sequence"/>
</dbReference>
<dbReference type="InterPro" id="IPR034660">
    <property type="entry name" value="DinB/YfiT-like"/>
</dbReference>
<keyword evidence="3" id="KW-1185">Reference proteome</keyword>